<evidence type="ECO:0000313" key="2">
    <source>
        <dbReference type="Proteomes" id="UP000187181"/>
    </source>
</evidence>
<accession>A0A1R3X9W0</accession>
<sequence length="91" mass="9974">MDDEWGYTLTFEVDKNATTFRFAGAELPAANGFYRESGAWVSGNTYPLQGGLIEGSKMANGKWRVKADVTVLPATSSSLAKRVTFDTVFEK</sequence>
<dbReference type="EMBL" id="FTPP01000002">
    <property type="protein sequence ID" value="SIT87980.1"/>
    <property type="molecule type" value="Genomic_DNA"/>
</dbReference>
<keyword evidence="2" id="KW-1185">Reference proteome</keyword>
<organism evidence="1 2">
    <name type="scientific">Pontibacter indicus</name>
    <dbReference type="NCBI Taxonomy" id="1317125"/>
    <lineage>
        <taxon>Bacteria</taxon>
        <taxon>Pseudomonadati</taxon>
        <taxon>Bacteroidota</taxon>
        <taxon>Cytophagia</taxon>
        <taxon>Cytophagales</taxon>
        <taxon>Hymenobacteraceae</taxon>
        <taxon>Pontibacter</taxon>
    </lineage>
</organism>
<reference evidence="2" key="1">
    <citation type="submission" date="2017-01" db="EMBL/GenBank/DDBJ databases">
        <authorList>
            <person name="Varghese N."/>
            <person name="Submissions S."/>
        </authorList>
    </citation>
    <scope>NUCLEOTIDE SEQUENCE [LARGE SCALE GENOMIC DNA]</scope>
    <source>
        <strain evidence="2">LP100</strain>
    </source>
</reference>
<dbReference type="STRING" id="1317125.SAMN05444128_1751"/>
<gene>
    <name evidence="1" type="ORF">SAMN05444128_1751</name>
</gene>
<name>A0A1R3X9W0_9BACT</name>
<proteinExistence type="predicted"/>
<protein>
    <submittedName>
        <fullName evidence="1">Uncharacterized protein</fullName>
    </submittedName>
</protein>
<dbReference type="AlphaFoldDB" id="A0A1R3X9W0"/>
<dbReference type="Proteomes" id="UP000187181">
    <property type="component" value="Unassembled WGS sequence"/>
</dbReference>
<evidence type="ECO:0000313" key="1">
    <source>
        <dbReference type="EMBL" id="SIT87980.1"/>
    </source>
</evidence>